<dbReference type="Proteomes" id="UP000440367">
    <property type="component" value="Unassembled WGS sequence"/>
</dbReference>
<evidence type="ECO:0000313" key="1">
    <source>
        <dbReference type="EMBL" id="KAE8929239.1"/>
    </source>
</evidence>
<dbReference type="EMBL" id="QXGC01000534">
    <property type="protein sequence ID" value="KAE9231001.1"/>
    <property type="molecule type" value="Genomic_DNA"/>
</dbReference>
<dbReference type="Proteomes" id="UP000476176">
    <property type="component" value="Unassembled WGS sequence"/>
</dbReference>
<dbReference type="EMBL" id="QXGD01001568">
    <property type="protein sequence ID" value="KAE9203400.1"/>
    <property type="molecule type" value="Genomic_DNA"/>
</dbReference>
<dbReference type="Proteomes" id="UP000486351">
    <property type="component" value="Unassembled WGS sequence"/>
</dbReference>
<dbReference type="Proteomes" id="UP000460718">
    <property type="component" value="Unassembled WGS sequence"/>
</dbReference>
<evidence type="ECO:0000313" key="4">
    <source>
        <dbReference type="EMBL" id="KAE9088512.1"/>
    </source>
</evidence>
<evidence type="ECO:0000313" key="11">
    <source>
        <dbReference type="Proteomes" id="UP000429523"/>
    </source>
</evidence>
<evidence type="ECO:0000313" key="19">
    <source>
        <dbReference type="Proteomes" id="UP000486351"/>
    </source>
</evidence>
<evidence type="ECO:0000313" key="13">
    <source>
        <dbReference type="Proteomes" id="UP000437068"/>
    </source>
</evidence>
<accession>A0A6A3R8D3</accession>
<dbReference type="EMBL" id="QXFW01000540">
    <property type="protein sequence ID" value="KAE9009275.1"/>
    <property type="molecule type" value="Genomic_DNA"/>
</dbReference>
<evidence type="ECO:0000313" key="18">
    <source>
        <dbReference type="Proteomes" id="UP000476176"/>
    </source>
</evidence>
<evidence type="ECO:0000313" key="10">
    <source>
        <dbReference type="EMBL" id="KAE9304137.1"/>
    </source>
</evidence>
<evidence type="ECO:0000313" key="20">
    <source>
        <dbReference type="Proteomes" id="UP000488956"/>
    </source>
</evidence>
<dbReference type="EMBL" id="QXGB01001555">
    <property type="protein sequence ID" value="KAE9188914.1"/>
    <property type="molecule type" value="Genomic_DNA"/>
</dbReference>
<dbReference type="AlphaFoldDB" id="A0A6A3R8D3"/>
<evidence type="ECO:0000313" key="15">
    <source>
        <dbReference type="Proteomes" id="UP000440732"/>
    </source>
</evidence>
<dbReference type="Proteomes" id="UP000441208">
    <property type="component" value="Unassembled WGS sequence"/>
</dbReference>
<dbReference type="EMBL" id="QXFY01002043">
    <property type="protein sequence ID" value="KAE9304137.1"/>
    <property type="molecule type" value="Genomic_DNA"/>
</dbReference>
<gene>
    <name evidence="9" type="ORF">PF001_g19091</name>
    <name evidence="7" type="ORF">PF002_g20938</name>
    <name evidence="8" type="ORF">PF004_g10339</name>
    <name evidence="6" type="ORF">PF005_g19863</name>
    <name evidence="5" type="ORF">PF006_g18718</name>
    <name evidence="3" type="ORF">PF007_g19986</name>
    <name evidence="10" type="ORF">PF008_g22050</name>
    <name evidence="1" type="ORF">PF009_g20641</name>
    <name evidence="4" type="ORF">PF010_g19351</name>
    <name evidence="2" type="ORF">PF011_g10341</name>
</gene>
<protein>
    <submittedName>
        <fullName evidence="3">Uncharacterized protein</fullName>
    </submittedName>
</protein>
<reference evidence="11 12" key="1">
    <citation type="submission" date="2018-08" db="EMBL/GenBank/DDBJ databases">
        <title>Genomic investigation of the strawberry pathogen Phytophthora fragariae indicates pathogenicity is determined by transcriptional variation in three key races.</title>
        <authorList>
            <person name="Adams T.M."/>
            <person name="Armitage A.D."/>
            <person name="Sobczyk M.K."/>
            <person name="Bates H.J."/>
            <person name="Dunwell J.M."/>
            <person name="Nellist C.F."/>
            <person name="Harrison R.J."/>
        </authorList>
    </citation>
    <scope>NUCLEOTIDE SEQUENCE [LARGE SCALE GENOMIC DNA]</scope>
    <source>
        <strain evidence="9 13">A4</strain>
        <strain evidence="7 14">BC-1</strain>
        <strain evidence="8 18">BC-23</strain>
        <strain evidence="6 12">NOV-27</strain>
        <strain evidence="5 15">NOV-5</strain>
        <strain evidence="3 16">NOV-71</strain>
        <strain evidence="10 19">NOV-77</strain>
        <strain evidence="1 11">NOV-9</strain>
        <strain evidence="4 20">ONT-3</strain>
        <strain evidence="2 17">SCRP245</strain>
    </source>
</reference>
<name>A0A6A3R8D3_9STRA</name>
<dbReference type="EMBL" id="QXFZ01001563">
    <property type="protein sequence ID" value="KAE9088410.1"/>
    <property type="molecule type" value="Genomic_DNA"/>
</dbReference>
<comment type="caution">
    <text evidence="3">The sequence shown here is derived from an EMBL/GenBank/DDBJ whole genome shotgun (WGS) entry which is preliminary data.</text>
</comment>
<dbReference type="Proteomes" id="UP000433483">
    <property type="component" value="Unassembled WGS sequence"/>
</dbReference>
<dbReference type="Proteomes" id="UP000440732">
    <property type="component" value="Unassembled WGS sequence"/>
</dbReference>
<evidence type="ECO:0000313" key="16">
    <source>
        <dbReference type="Proteomes" id="UP000441208"/>
    </source>
</evidence>
<dbReference type="Proteomes" id="UP000429523">
    <property type="component" value="Unassembled WGS sequence"/>
</dbReference>
<evidence type="ECO:0000313" key="12">
    <source>
        <dbReference type="Proteomes" id="UP000433483"/>
    </source>
</evidence>
<evidence type="ECO:0000313" key="5">
    <source>
        <dbReference type="EMBL" id="KAE9117882.1"/>
    </source>
</evidence>
<dbReference type="EMBL" id="QXFX01001545">
    <property type="protein sequence ID" value="KAE9088512.1"/>
    <property type="molecule type" value="Genomic_DNA"/>
</dbReference>
<dbReference type="EMBL" id="QXGA01001483">
    <property type="protein sequence ID" value="KAE9117882.1"/>
    <property type="molecule type" value="Genomic_DNA"/>
</dbReference>
<evidence type="ECO:0000313" key="9">
    <source>
        <dbReference type="EMBL" id="KAE9291591.1"/>
    </source>
</evidence>
<evidence type="ECO:0000313" key="17">
    <source>
        <dbReference type="Proteomes" id="UP000460718"/>
    </source>
</evidence>
<evidence type="ECO:0000313" key="3">
    <source>
        <dbReference type="EMBL" id="KAE9088410.1"/>
    </source>
</evidence>
<dbReference type="Proteomes" id="UP000437068">
    <property type="component" value="Unassembled WGS sequence"/>
</dbReference>
<evidence type="ECO:0000313" key="2">
    <source>
        <dbReference type="EMBL" id="KAE9009275.1"/>
    </source>
</evidence>
<proteinExistence type="predicted"/>
<sequence>MLGASPSRCRRRCCSCSTAALAWCCRSAWSTTSSSRCCFSARIASFRAACVRLRRARLR</sequence>
<keyword evidence="12" id="KW-1185">Reference proteome</keyword>
<dbReference type="EMBL" id="QXGF01001552">
    <property type="protein sequence ID" value="KAE8929239.1"/>
    <property type="molecule type" value="Genomic_DNA"/>
</dbReference>
<evidence type="ECO:0000313" key="14">
    <source>
        <dbReference type="Proteomes" id="UP000440367"/>
    </source>
</evidence>
<dbReference type="Proteomes" id="UP000488956">
    <property type="component" value="Unassembled WGS sequence"/>
</dbReference>
<evidence type="ECO:0000313" key="7">
    <source>
        <dbReference type="EMBL" id="KAE9203400.1"/>
    </source>
</evidence>
<dbReference type="EMBL" id="QXGE01001517">
    <property type="protein sequence ID" value="KAE9291591.1"/>
    <property type="molecule type" value="Genomic_DNA"/>
</dbReference>
<evidence type="ECO:0000313" key="6">
    <source>
        <dbReference type="EMBL" id="KAE9188914.1"/>
    </source>
</evidence>
<evidence type="ECO:0000313" key="8">
    <source>
        <dbReference type="EMBL" id="KAE9231001.1"/>
    </source>
</evidence>
<organism evidence="3 16">
    <name type="scientific">Phytophthora fragariae</name>
    <dbReference type="NCBI Taxonomy" id="53985"/>
    <lineage>
        <taxon>Eukaryota</taxon>
        <taxon>Sar</taxon>
        <taxon>Stramenopiles</taxon>
        <taxon>Oomycota</taxon>
        <taxon>Peronosporomycetes</taxon>
        <taxon>Peronosporales</taxon>
        <taxon>Peronosporaceae</taxon>
        <taxon>Phytophthora</taxon>
    </lineage>
</organism>